<sequence length="417" mass="47640">MSQPLHLIVRNVACMEEKLMKVDNSYNMACHDWIIAGRQEKSLLDEARIALILQDILHLDISPQLMEYLLCSIAYIPAIDASLITKFTQWLNSLDPLRRDTLFESVLAHQSQQIRAGVSRLIEVIGDPNIAENLIAHLNREHDPHAKRAMLHCLHRLGKRLPDDVAHDLFRHDSDWVVQSYALSHLPKCTSCLLIADGTDFAADLGKMAQDAGFKFVTVSAPTTFDTITTLQHLDAEILKAYDLLILVKGEHYTRATEHDYYSQIHQFVSEGGNLFATSWVCWENASNGVLTDLLPFVHLHNTYHENVIITCCPTDHTFALQLFPEQITYVSSYELLQGKDDTAILFETDQHIPIFGFRHFGKGMCYYFNTCQHYCFGEMPSPFKTNAQLELSFQRVFQWIFDTLQHDAEANKSNLN</sequence>
<dbReference type="EMBL" id="DF820471">
    <property type="protein sequence ID" value="GAK59915.1"/>
    <property type="molecule type" value="Genomic_DNA"/>
</dbReference>
<gene>
    <name evidence="1" type="ORF">U27_06901</name>
</gene>
<accession>A0A081C5R0</accession>
<dbReference type="InterPro" id="IPR029062">
    <property type="entry name" value="Class_I_gatase-like"/>
</dbReference>
<proteinExistence type="predicted"/>
<protein>
    <recommendedName>
        <fullName evidence="3">HEAT repeat domain-containing protein</fullName>
    </recommendedName>
</protein>
<dbReference type="SUPFAM" id="SSF48371">
    <property type="entry name" value="ARM repeat"/>
    <property type="match status" value="1"/>
</dbReference>
<dbReference type="Gene3D" id="3.40.50.880">
    <property type="match status" value="1"/>
</dbReference>
<keyword evidence="2" id="KW-1185">Reference proteome</keyword>
<reference evidence="1" key="1">
    <citation type="journal article" date="2015" name="PeerJ">
        <title>First genomic representation of candidate bacterial phylum KSB3 points to enhanced environmental sensing as a trigger of wastewater bulking.</title>
        <authorList>
            <person name="Sekiguchi Y."/>
            <person name="Ohashi A."/>
            <person name="Parks D.H."/>
            <person name="Yamauchi T."/>
            <person name="Tyson G.W."/>
            <person name="Hugenholtz P."/>
        </authorList>
    </citation>
    <scope>NUCLEOTIDE SEQUENCE [LARGE SCALE GENOMIC DNA]</scope>
</reference>
<dbReference type="Proteomes" id="UP000030661">
    <property type="component" value="Unassembled WGS sequence"/>
</dbReference>
<dbReference type="HOGENOM" id="CLU_658360_0_0_0"/>
<dbReference type="InterPro" id="IPR016024">
    <property type="entry name" value="ARM-type_fold"/>
</dbReference>
<evidence type="ECO:0008006" key="3">
    <source>
        <dbReference type="Google" id="ProtNLM"/>
    </source>
</evidence>
<dbReference type="AlphaFoldDB" id="A0A081C5R0"/>
<organism evidence="1">
    <name type="scientific">Vecturithrix granuli</name>
    <dbReference type="NCBI Taxonomy" id="1499967"/>
    <lineage>
        <taxon>Bacteria</taxon>
        <taxon>Candidatus Moduliflexota</taxon>
        <taxon>Candidatus Vecturitrichia</taxon>
        <taxon>Candidatus Vecturitrichales</taxon>
        <taxon>Candidatus Vecturitrichaceae</taxon>
        <taxon>Candidatus Vecturithrix</taxon>
    </lineage>
</organism>
<dbReference type="SUPFAM" id="SSF52317">
    <property type="entry name" value="Class I glutamine amidotransferase-like"/>
    <property type="match status" value="1"/>
</dbReference>
<evidence type="ECO:0000313" key="2">
    <source>
        <dbReference type="Proteomes" id="UP000030661"/>
    </source>
</evidence>
<name>A0A081C5R0_VECG1</name>
<evidence type="ECO:0000313" key="1">
    <source>
        <dbReference type="EMBL" id="GAK59915.1"/>
    </source>
</evidence>